<feature type="transmembrane region" description="Helical" evidence="1">
    <location>
        <begin position="6"/>
        <end position="31"/>
    </location>
</feature>
<feature type="transmembrane region" description="Helical" evidence="1">
    <location>
        <begin position="223"/>
        <end position="241"/>
    </location>
</feature>
<sequence length="270" mass="30659">MSKWLLWMLLTAFTGRPLLSLALLLVGLWVMDRFTVQLLPSPARWWGRWRRSGQLERMILANTHDRRARAELAELWIGRGLYAEAAGLLKPNLEAGDEDVDTLFLLGVAYLGAGEVARGELLLDEAAKLDEDFRMGAIDLERGRLRLKNGDAQGAVAPLERFVKSRHGTVEGRVLLARALNRSGRDAEAALMRDEAWAEYVSAPRFQRRRERMWAWRARPSRPLTYVALALVAMTLGFQLMRHLPWSMGNSVYDRRAPAPYTAGEDETFE</sequence>
<reference evidence="2 3" key="1">
    <citation type="submission" date="2022-11" db="EMBL/GenBank/DDBJ databases">
        <title>Minimal conservation of predation-associated metabolite biosynthetic gene clusters underscores biosynthetic potential of Myxococcota including descriptions for ten novel species: Archangium lansinium sp. nov., Myxococcus landrumus sp. nov., Nannocystis bai.</title>
        <authorList>
            <person name="Ahearne A."/>
            <person name="Stevens C."/>
            <person name="Dowd S."/>
        </authorList>
    </citation>
    <scope>NUCLEOTIDE SEQUENCE [LARGE SCALE GENOMIC DNA]</scope>
    <source>
        <strain evidence="2 3">NCWAL01</strain>
    </source>
</reference>
<keyword evidence="1" id="KW-0812">Transmembrane</keyword>
<dbReference type="Gene3D" id="1.25.40.10">
    <property type="entry name" value="Tetratricopeptide repeat domain"/>
    <property type="match status" value="1"/>
</dbReference>
<comment type="caution">
    <text evidence="2">The sequence shown here is derived from an EMBL/GenBank/DDBJ whole genome shotgun (WGS) entry which is preliminary data.</text>
</comment>
<name>A0ABT5DK23_9BACT</name>
<evidence type="ECO:0008006" key="4">
    <source>
        <dbReference type="Google" id="ProtNLM"/>
    </source>
</evidence>
<evidence type="ECO:0000313" key="3">
    <source>
        <dbReference type="Proteomes" id="UP001221838"/>
    </source>
</evidence>
<dbReference type="InterPro" id="IPR011990">
    <property type="entry name" value="TPR-like_helical_dom_sf"/>
</dbReference>
<evidence type="ECO:0000313" key="2">
    <source>
        <dbReference type="EMBL" id="MDC0713495.1"/>
    </source>
</evidence>
<gene>
    <name evidence="2" type="ORF">POL68_33835</name>
</gene>
<dbReference type="Proteomes" id="UP001221838">
    <property type="component" value="Unassembled WGS sequence"/>
</dbReference>
<protein>
    <recommendedName>
        <fullName evidence="4">Tetratricopeptide repeat protein</fullName>
    </recommendedName>
</protein>
<evidence type="ECO:0000256" key="1">
    <source>
        <dbReference type="SAM" id="Phobius"/>
    </source>
</evidence>
<dbReference type="RefSeq" id="WP_272143800.1">
    <property type="nucleotide sequence ID" value="NZ_JAQNDM010000002.1"/>
</dbReference>
<keyword evidence="1" id="KW-0472">Membrane</keyword>
<dbReference type="SUPFAM" id="SSF48452">
    <property type="entry name" value="TPR-like"/>
    <property type="match status" value="1"/>
</dbReference>
<keyword evidence="1" id="KW-1133">Transmembrane helix</keyword>
<organism evidence="2 3">
    <name type="scientific">Stigmatella ashevillensis</name>
    <dbReference type="NCBI Taxonomy" id="2995309"/>
    <lineage>
        <taxon>Bacteria</taxon>
        <taxon>Pseudomonadati</taxon>
        <taxon>Myxococcota</taxon>
        <taxon>Myxococcia</taxon>
        <taxon>Myxococcales</taxon>
        <taxon>Cystobacterineae</taxon>
        <taxon>Archangiaceae</taxon>
        <taxon>Stigmatella</taxon>
    </lineage>
</organism>
<proteinExistence type="predicted"/>
<keyword evidence="3" id="KW-1185">Reference proteome</keyword>
<dbReference type="EMBL" id="JAQNDM010000002">
    <property type="protein sequence ID" value="MDC0713495.1"/>
    <property type="molecule type" value="Genomic_DNA"/>
</dbReference>
<accession>A0ABT5DK23</accession>